<accession>A0A6G1K5H7</accession>
<dbReference type="EMBL" id="MU005773">
    <property type="protein sequence ID" value="KAF2707627.1"/>
    <property type="molecule type" value="Genomic_DNA"/>
</dbReference>
<name>A0A6G1K5H7_9PLEO</name>
<proteinExistence type="predicted"/>
<dbReference type="AlphaFoldDB" id="A0A6G1K5H7"/>
<dbReference type="Proteomes" id="UP000799428">
    <property type="component" value="Unassembled WGS sequence"/>
</dbReference>
<reference evidence="1" key="1">
    <citation type="journal article" date="2020" name="Stud. Mycol.">
        <title>101 Dothideomycetes genomes: a test case for predicting lifestyles and emergence of pathogens.</title>
        <authorList>
            <person name="Haridas S."/>
            <person name="Albert R."/>
            <person name="Binder M."/>
            <person name="Bloem J."/>
            <person name="Labutti K."/>
            <person name="Salamov A."/>
            <person name="Andreopoulos B."/>
            <person name="Baker S."/>
            <person name="Barry K."/>
            <person name="Bills G."/>
            <person name="Bluhm B."/>
            <person name="Cannon C."/>
            <person name="Castanera R."/>
            <person name="Culley D."/>
            <person name="Daum C."/>
            <person name="Ezra D."/>
            <person name="Gonzalez J."/>
            <person name="Henrissat B."/>
            <person name="Kuo A."/>
            <person name="Liang C."/>
            <person name="Lipzen A."/>
            <person name="Lutzoni F."/>
            <person name="Magnuson J."/>
            <person name="Mondo S."/>
            <person name="Nolan M."/>
            <person name="Ohm R."/>
            <person name="Pangilinan J."/>
            <person name="Park H.-J."/>
            <person name="Ramirez L."/>
            <person name="Alfaro M."/>
            <person name="Sun H."/>
            <person name="Tritt A."/>
            <person name="Yoshinaga Y."/>
            <person name="Zwiers L.-H."/>
            <person name="Turgeon B."/>
            <person name="Goodwin S."/>
            <person name="Spatafora J."/>
            <person name="Crous P."/>
            <person name="Grigoriev I."/>
        </authorList>
    </citation>
    <scope>NUCLEOTIDE SEQUENCE</scope>
    <source>
        <strain evidence="1">CBS 279.74</strain>
    </source>
</reference>
<evidence type="ECO:0000313" key="1">
    <source>
        <dbReference type="EMBL" id="KAF2707627.1"/>
    </source>
</evidence>
<sequence>MLTLDSYHSTKKNREESPLLCLPAEIRNHIFSYALGGRMWVILWRSRRSSVVKNREENCLSLLQTCRQVYAETALLPFELGTFRALPQAALQRWLRMRPRRCREAVESLDQ</sequence>
<evidence type="ECO:0000313" key="2">
    <source>
        <dbReference type="Proteomes" id="UP000799428"/>
    </source>
</evidence>
<dbReference type="PANTHER" id="PTHR38790:SF4">
    <property type="entry name" value="2EXR DOMAIN-CONTAINING PROTEIN"/>
    <property type="match status" value="1"/>
</dbReference>
<dbReference type="PANTHER" id="PTHR38790">
    <property type="entry name" value="2EXR DOMAIN-CONTAINING PROTEIN-RELATED"/>
    <property type="match status" value="1"/>
</dbReference>
<dbReference type="OrthoDB" id="5413827at2759"/>
<keyword evidence="2" id="KW-1185">Reference proteome</keyword>
<protein>
    <submittedName>
        <fullName evidence="1">Uncharacterized protein</fullName>
    </submittedName>
</protein>
<gene>
    <name evidence="1" type="ORF">K504DRAFT_383222</name>
</gene>
<organism evidence="1 2">
    <name type="scientific">Pleomassaria siparia CBS 279.74</name>
    <dbReference type="NCBI Taxonomy" id="1314801"/>
    <lineage>
        <taxon>Eukaryota</taxon>
        <taxon>Fungi</taxon>
        <taxon>Dikarya</taxon>
        <taxon>Ascomycota</taxon>
        <taxon>Pezizomycotina</taxon>
        <taxon>Dothideomycetes</taxon>
        <taxon>Pleosporomycetidae</taxon>
        <taxon>Pleosporales</taxon>
        <taxon>Pleomassariaceae</taxon>
        <taxon>Pleomassaria</taxon>
    </lineage>
</organism>